<dbReference type="EMBL" id="MNAO01000007">
    <property type="protein sequence ID" value="OHV18106.1"/>
    <property type="molecule type" value="Genomic_DNA"/>
</dbReference>
<accession>A0A1S1PA67</accession>
<gene>
    <name evidence="1" type="ORF">BK022_01400</name>
</gene>
<reference evidence="1 2" key="1">
    <citation type="submission" date="2016-10" db="EMBL/GenBank/DDBJ databases">
        <title>Draft genome sequence of Methylobacterium extorquens CP3, a seed endophyte of Crotalaria pumila with plant growth-promoting and metal tolerance properties.</title>
        <authorList>
            <person name="Sanchez-Lopez A.S."/>
            <person name="Van Hamme J.D."/>
            <person name="Thijs S."/>
            <person name="Mcammond B.M."/>
            <person name="Stevens V."/>
            <person name="Gonzalez-Chavez M.D.C."/>
            <person name="Vangronsveld J."/>
        </authorList>
    </citation>
    <scope>NUCLEOTIDE SEQUENCE [LARGE SCALE GENOMIC DNA]</scope>
    <source>
        <strain evidence="1 2">CP3</strain>
    </source>
</reference>
<organism evidence="1 2">
    <name type="scientific">Methylorubrum extorquens</name>
    <name type="common">Methylobacterium dichloromethanicum</name>
    <name type="synonym">Methylobacterium extorquens</name>
    <dbReference type="NCBI Taxonomy" id="408"/>
    <lineage>
        <taxon>Bacteria</taxon>
        <taxon>Pseudomonadati</taxon>
        <taxon>Pseudomonadota</taxon>
        <taxon>Alphaproteobacteria</taxon>
        <taxon>Hyphomicrobiales</taxon>
        <taxon>Methylobacteriaceae</taxon>
        <taxon>Methylorubrum</taxon>
    </lineage>
</organism>
<dbReference type="AlphaFoldDB" id="A0A1S1PA67"/>
<dbReference type="Proteomes" id="UP000180215">
    <property type="component" value="Unassembled WGS sequence"/>
</dbReference>
<sequence>MGPAIFVTLRLVQGIPSWQTMYKLRHTFNDRFSDMMDGLPEDLLRTAIETRMRNFLNGWSPTYEQGEHYGRRFVQTKAHEFLLKLQNLRAQGAARS</sequence>
<comment type="caution">
    <text evidence="1">The sequence shown here is derived from an EMBL/GenBank/DDBJ whole genome shotgun (WGS) entry which is preliminary data.</text>
</comment>
<protein>
    <submittedName>
        <fullName evidence="1">Integrase</fullName>
    </submittedName>
</protein>
<evidence type="ECO:0000313" key="1">
    <source>
        <dbReference type="EMBL" id="OHV18106.1"/>
    </source>
</evidence>
<proteinExistence type="predicted"/>
<evidence type="ECO:0000313" key="2">
    <source>
        <dbReference type="Proteomes" id="UP000180215"/>
    </source>
</evidence>
<name>A0A1S1PA67_METEX</name>